<name>A8ZNF2_ACAM1</name>
<feature type="chain" id="PRO_5002734762" evidence="1">
    <location>
        <begin position="21"/>
        <end position="140"/>
    </location>
</feature>
<proteinExistence type="predicted"/>
<dbReference type="Proteomes" id="UP000000268">
    <property type="component" value="Plasmid pREB4"/>
</dbReference>
<evidence type="ECO:0000313" key="3">
    <source>
        <dbReference type="Proteomes" id="UP000000268"/>
    </source>
</evidence>
<gene>
    <name evidence="2" type="ordered locus">AM1_D0041</name>
</gene>
<evidence type="ECO:0000313" key="2">
    <source>
        <dbReference type="EMBL" id="ABW32538.1"/>
    </source>
</evidence>
<dbReference type="RefSeq" id="WP_012167827.1">
    <property type="nucleotide sequence ID" value="NC_009929.1"/>
</dbReference>
<accession>A8ZNF2</accession>
<dbReference type="EMBL" id="CP000841">
    <property type="protein sequence ID" value="ABW32538.1"/>
    <property type="molecule type" value="Genomic_DNA"/>
</dbReference>
<dbReference type="HOGENOM" id="CLU_1830706_0_0_3"/>
<evidence type="ECO:0000256" key="1">
    <source>
        <dbReference type="SAM" id="SignalP"/>
    </source>
</evidence>
<dbReference type="KEGG" id="amr:AM1_D0041"/>
<keyword evidence="2" id="KW-0614">Plasmid</keyword>
<geneLocation type="plasmid" evidence="2 3">
    <name>pREB4</name>
</geneLocation>
<dbReference type="AlphaFoldDB" id="A8ZNF2"/>
<reference evidence="2 3" key="1">
    <citation type="journal article" date="2008" name="Proc. Natl. Acad. Sci. U.S.A.">
        <title>Niche adaptation and genome expansion in the chlorophyll d-producing cyanobacterium Acaryochloris marina.</title>
        <authorList>
            <person name="Swingley W.D."/>
            <person name="Chen M."/>
            <person name="Cheung P.C."/>
            <person name="Conrad A.L."/>
            <person name="Dejesa L.C."/>
            <person name="Hao J."/>
            <person name="Honchak B.M."/>
            <person name="Karbach L.E."/>
            <person name="Kurdoglu A."/>
            <person name="Lahiri S."/>
            <person name="Mastrian S.D."/>
            <person name="Miyashita H."/>
            <person name="Page L."/>
            <person name="Ramakrishna P."/>
            <person name="Satoh S."/>
            <person name="Sattley W.M."/>
            <person name="Shimada Y."/>
            <person name="Taylor H.L."/>
            <person name="Tomo T."/>
            <person name="Tsuchiya T."/>
            <person name="Wang Z.T."/>
            <person name="Raymond J."/>
            <person name="Mimuro M."/>
            <person name="Blankenship R.E."/>
            <person name="Touchman J.W."/>
        </authorList>
    </citation>
    <scope>NUCLEOTIDE SEQUENCE [LARGE SCALE GENOMIC DNA]</scope>
    <source>
        <strain evidence="3">MBIC 11017</strain>
        <plasmid evidence="3">Plasmid pREB4</plasmid>
    </source>
</reference>
<organism evidence="2 3">
    <name type="scientific">Acaryochloris marina (strain MBIC 11017)</name>
    <dbReference type="NCBI Taxonomy" id="329726"/>
    <lineage>
        <taxon>Bacteria</taxon>
        <taxon>Bacillati</taxon>
        <taxon>Cyanobacteriota</taxon>
        <taxon>Cyanophyceae</taxon>
        <taxon>Acaryochloridales</taxon>
        <taxon>Acaryochloridaceae</taxon>
        <taxon>Acaryochloris</taxon>
    </lineage>
</organism>
<keyword evidence="1" id="KW-0732">Signal</keyword>
<keyword evidence="3" id="KW-1185">Reference proteome</keyword>
<sequence>MNQLIVALLFLVSWSTVASAQQVRELNLKGTTNMRPIAVDPSGVIVHLNNGDKIQGLSLQPPNQIELYPLDGQLCSGVKQCQGQAPSMLQLTRVKPKNIKGKISNSDGSSMLVIVTNSGAKHVLFVVPTSRAKYQVVNIQ</sequence>
<protein>
    <submittedName>
        <fullName evidence="2">Uncharacterized protein</fullName>
    </submittedName>
</protein>
<feature type="signal peptide" evidence="1">
    <location>
        <begin position="1"/>
        <end position="20"/>
    </location>
</feature>